<dbReference type="AlphaFoldDB" id="A0A7S1SIS5"/>
<name>A0A7S1SIS5_9CHLO</name>
<protein>
    <submittedName>
        <fullName evidence="1">Uncharacterized protein</fullName>
    </submittedName>
</protein>
<reference evidence="1" key="1">
    <citation type="submission" date="2021-01" db="EMBL/GenBank/DDBJ databases">
        <authorList>
            <person name="Corre E."/>
            <person name="Pelletier E."/>
            <person name="Niang G."/>
            <person name="Scheremetjew M."/>
            <person name="Finn R."/>
            <person name="Kale V."/>
            <person name="Holt S."/>
            <person name="Cochrane G."/>
            <person name="Meng A."/>
            <person name="Brown T."/>
            <person name="Cohen L."/>
        </authorList>
    </citation>
    <scope>NUCLEOTIDE SEQUENCE</scope>
    <source>
        <strain evidence="1">PLY429</strain>
    </source>
</reference>
<evidence type="ECO:0000313" key="1">
    <source>
        <dbReference type="EMBL" id="CAD9199545.1"/>
    </source>
</evidence>
<gene>
    <name evidence="1" type="ORF">TCHU04912_LOCUS1778</name>
</gene>
<accession>A0A7S1SIS5</accession>
<sequence>MLQAQSAHRRPLWLFSDIESITTGMSDEQIRERDALYARLADCLYTTEPADMVRALYPLVYDRPVESEEELRRLVSSALTRMDSFVDSGGDGAATTSRRKLDLELLLAADAEALGGRSERSVFDFGVGNLIEKEKEILVRGAW</sequence>
<organism evidence="1">
    <name type="scientific">Tetraselmis chuii</name>
    <dbReference type="NCBI Taxonomy" id="63592"/>
    <lineage>
        <taxon>Eukaryota</taxon>
        <taxon>Viridiplantae</taxon>
        <taxon>Chlorophyta</taxon>
        <taxon>core chlorophytes</taxon>
        <taxon>Chlorodendrophyceae</taxon>
        <taxon>Chlorodendrales</taxon>
        <taxon>Chlorodendraceae</taxon>
        <taxon>Tetraselmis</taxon>
    </lineage>
</organism>
<dbReference type="EMBL" id="HBGG01003772">
    <property type="protein sequence ID" value="CAD9199545.1"/>
    <property type="molecule type" value="Transcribed_RNA"/>
</dbReference>
<proteinExistence type="predicted"/>